<evidence type="ECO:0000256" key="1">
    <source>
        <dbReference type="ARBA" id="ARBA00007118"/>
    </source>
</evidence>
<evidence type="ECO:0000313" key="4">
    <source>
        <dbReference type="EMBL" id="QAT17041.1"/>
    </source>
</evidence>
<dbReference type="AlphaFoldDB" id="A0A410P4N3"/>
<dbReference type="Proteomes" id="UP000287243">
    <property type="component" value="Chromosome"/>
</dbReference>
<dbReference type="SUPFAM" id="SSF55469">
    <property type="entry name" value="FMN-dependent nitroreductase-like"/>
    <property type="match status" value="1"/>
</dbReference>
<dbReference type="KEGG" id="vai:BU251_04470"/>
<gene>
    <name evidence="4" type="ORF">BU251_04470</name>
</gene>
<dbReference type="OrthoDB" id="9812105at2"/>
<sequence length="166" mass="18321">MSDRKDIFSHRRSIRKYKPGEVSKTLLEEAVWAASQAPTARNVQPWEFVVVTQRPRLKELSAIVSPNGAFLEYASACIVVFCHDTKYYLEDGCAATTQALLALSMAGLGACWIAGDKKDYTDKVRGFLGGAQDLKLVSLVAVGMPAEIPAPQKKASKEMIHWEKFS</sequence>
<dbReference type="GO" id="GO:0016491">
    <property type="term" value="F:oxidoreductase activity"/>
    <property type="evidence" value="ECO:0007669"/>
    <property type="project" value="UniProtKB-KW"/>
</dbReference>
<dbReference type="RefSeq" id="WP_128699682.1">
    <property type="nucleotide sequence ID" value="NZ_CP019384.1"/>
</dbReference>
<dbReference type="Pfam" id="PF00881">
    <property type="entry name" value="Nitroreductase"/>
    <property type="match status" value="1"/>
</dbReference>
<evidence type="ECO:0000259" key="3">
    <source>
        <dbReference type="Pfam" id="PF00881"/>
    </source>
</evidence>
<evidence type="ECO:0000313" key="5">
    <source>
        <dbReference type="Proteomes" id="UP000287243"/>
    </source>
</evidence>
<dbReference type="EMBL" id="CP019384">
    <property type="protein sequence ID" value="QAT17041.1"/>
    <property type="molecule type" value="Genomic_DNA"/>
</dbReference>
<organism evidence="4 5">
    <name type="scientific">Velamenicoccus archaeovorus</name>
    <dbReference type="NCBI Taxonomy" id="1930593"/>
    <lineage>
        <taxon>Bacteria</taxon>
        <taxon>Pseudomonadati</taxon>
        <taxon>Candidatus Omnitrophota</taxon>
        <taxon>Candidatus Velamenicoccus</taxon>
    </lineage>
</organism>
<keyword evidence="2" id="KW-0560">Oxidoreductase</keyword>
<dbReference type="Gene3D" id="3.40.109.10">
    <property type="entry name" value="NADH Oxidase"/>
    <property type="match status" value="1"/>
</dbReference>
<feature type="domain" description="Nitroreductase" evidence="3">
    <location>
        <begin position="10"/>
        <end position="58"/>
    </location>
</feature>
<reference evidence="4 5" key="1">
    <citation type="submission" date="2017-01" db="EMBL/GenBank/DDBJ databases">
        <title>First insights into the biology of 'candidatus Vampirococcus archaeovorus'.</title>
        <authorList>
            <person name="Kizina J."/>
            <person name="Jordan S."/>
            <person name="Stueber K."/>
            <person name="Reinhardt R."/>
            <person name="Harder J."/>
        </authorList>
    </citation>
    <scope>NUCLEOTIDE SEQUENCE [LARGE SCALE GENOMIC DNA]</scope>
    <source>
        <strain evidence="4 5">LiM</strain>
    </source>
</reference>
<comment type="similarity">
    <text evidence="1">Belongs to the nitroreductase family.</text>
</comment>
<dbReference type="InterPro" id="IPR029479">
    <property type="entry name" value="Nitroreductase"/>
</dbReference>
<dbReference type="InterPro" id="IPR000415">
    <property type="entry name" value="Nitroreductase-like"/>
</dbReference>
<name>A0A410P4N3_VELA1</name>
<dbReference type="PANTHER" id="PTHR43673">
    <property type="entry name" value="NAD(P)H NITROREDUCTASE YDGI-RELATED"/>
    <property type="match status" value="1"/>
</dbReference>
<dbReference type="PANTHER" id="PTHR43673:SF10">
    <property type="entry name" value="NADH DEHYDROGENASE_NAD(P)H NITROREDUCTASE XCC3605-RELATED"/>
    <property type="match status" value="1"/>
</dbReference>
<keyword evidence="5" id="KW-1185">Reference proteome</keyword>
<proteinExistence type="inferred from homology"/>
<protein>
    <recommendedName>
        <fullName evidence="3">Nitroreductase domain-containing protein</fullName>
    </recommendedName>
</protein>
<accession>A0A410P4N3</accession>
<evidence type="ECO:0000256" key="2">
    <source>
        <dbReference type="ARBA" id="ARBA00023002"/>
    </source>
</evidence>